<accession>A0A4Z0WB37</accession>
<organism evidence="2 3">
    <name type="scientific">Natronospirillum operosum</name>
    <dbReference type="NCBI Taxonomy" id="2759953"/>
    <lineage>
        <taxon>Bacteria</taxon>
        <taxon>Pseudomonadati</taxon>
        <taxon>Pseudomonadota</taxon>
        <taxon>Gammaproteobacteria</taxon>
        <taxon>Oceanospirillales</taxon>
        <taxon>Natronospirillaceae</taxon>
        <taxon>Natronospirillum</taxon>
    </lineage>
</organism>
<dbReference type="EMBL" id="SRMF01000003">
    <property type="protein sequence ID" value="TGG93575.1"/>
    <property type="molecule type" value="Genomic_DNA"/>
</dbReference>
<dbReference type="Proteomes" id="UP000297475">
    <property type="component" value="Unassembled WGS sequence"/>
</dbReference>
<dbReference type="SUPFAM" id="SSF51604">
    <property type="entry name" value="Enolase C-terminal domain-like"/>
    <property type="match status" value="1"/>
</dbReference>
<sequence length="464" mass="51383">MSAHKLQIVAAQAFERDTPFRMPFRFGVMTLRAAPQAFMSVQVRDQATGREAVGQSAELMVPKWFDKRPELSPDDTVDQLRRSVTSAVKLSLDQPALTAVEHAWQLDARQAGALPDENGLVRGFGPALMAKAMLDALGQLQTLSFHDVVRSNAMGLTADHLPPDLDGLDMAHFLAQLQPQASISFRHTVGLLDPLTEQDLEQPLNDGLPESLDQVIRTYAPQYFKIKVSGDMDADIRRLVAIADVLQMMPGYRITLDGNEQYSSPEEFTRLLDELDRRPELARLREAILFIEQPIHRDRALQQPLGALAQRVPLLIDESDADLDSFLRGRDCGYLGVSSKACKGLYRSLLNKARTLHWRGGDYFMSAEDLTTQAGLGVQQDLALASLLGLTHVERNGHHFVQGMQGAGAQEMDAFARQHPGLYRRDEHGLFLRIEGGTLDLSSLDKPGFASGVALDRCSLRPLT</sequence>
<dbReference type="OrthoDB" id="7809546at2"/>
<comment type="caution">
    <text evidence="2">The sequence shown here is derived from an EMBL/GenBank/DDBJ whole genome shotgun (WGS) entry which is preliminary data.</text>
</comment>
<evidence type="ECO:0000259" key="1">
    <source>
        <dbReference type="SMART" id="SM00922"/>
    </source>
</evidence>
<keyword evidence="3" id="KW-1185">Reference proteome</keyword>
<feature type="domain" description="Mandelate racemase/muconate lactonizing enzyme C-terminal" evidence="1">
    <location>
        <begin position="209"/>
        <end position="315"/>
    </location>
</feature>
<evidence type="ECO:0000313" key="3">
    <source>
        <dbReference type="Proteomes" id="UP000297475"/>
    </source>
</evidence>
<reference evidence="2 3" key="1">
    <citation type="submission" date="2019-04" db="EMBL/GenBank/DDBJ databases">
        <title>Natronospirillum operosus gen. nov., sp. nov., a haloalkaliphilic satellite isolated from decaying biomass of laboratory culture of cyanobacterium Geitlerinema sp. and proposal of Natronospirillaceae fam. nov. and Saccharospirillaceae fam. nov.</title>
        <authorList>
            <person name="Kevbrin V."/>
            <person name="Boltyanskaya Y."/>
            <person name="Koziaeva V."/>
            <person name="Grouzdev D.S."/>
            <person name="Park M."/>
            <person name="Cho J."/>
        </authorList>
    </citation>
    <scope>NUCLEOTIDE SEQUENCE [LARGE SCALE GENOMIC DNA]</scope>
    <source>
        <strain evidence="2 3">G-116</strain>
    </source>
</reference>
<dbReference type="Gene3D" id="3.20.20.120">
    <property type="entry name" value="Enolase-like C-terminal domain"/>
    <property type="match status" value="1"/>
</dbReference>
<proteinExistence type="predicted"/>
<dbReference type="SMART" id="SM00922">
    <property type="entry name" value="MR_MLE"/>
    <property type="match status" value="1"/>
</dbReference>
<name>A0A4Z0WB37_9GAMM</name>
<protein>
    <submittedName>
        <fullName evidence="2">Mandelate racemase</fullName>
    </submittedName>
</protein>
<dbReference type="InterPro" id="IPR036849">
    <property type="entry name" value="Enolase-like_C_sf"/>
</dbReference>
<dbReference type="RefSeq" id="WP_135483297.1">
    <property type="nucleotide sequence ID" value="NZ_SRMF01000003.1"/>
</dbReference>
<gene>
    <name evidence="2" type="ORF">E4656_11070</name>
</gene>
<dbReference type="AlphaFoldDB" id="A0A4Z0WB37"/>
<dbReference type="InterPro" id="IPR013342">
    <property type="entry name" value="Mandelate_racemase_C"/>
</dbReference>
<evidence type="ECO:0000313" key="2">
    <source>
        <dbReference type="EMBL" id="TGG93575.1"/>
    </source>
</evidence>